<keyword evidence="4 6" id="KW-1133">Transmembrane helix</keyword>
<feature type="transmembrane region" description="Helical" evidence="6">
    <location>
        <begin position="59"/>
        <end position="81"/>
    </location>
</feature>
<dbReference type="InterPro" id="IPR043428">
    <property type="entry name" value="LivM-like"/>
</dbReference>
<gene>
    <name evidence="7" type="ORF">H8E19_14555</name>
</gene>
<dbReference type="InterPro" id="IPR001851">
    <property type="entry name" value="ABC_transp_permease"/>
</dbReference>
<dbReference type="GO" id="GO:0015658">
    <property type="term" value="F:branched-chain amino acid transmembrane transporter activity"/>
    <property type="evidence" value="ECO:0007669"/>
    <property type="project" value="InterPro"/>
</dbReference>
<evidence type="ECO:0000256" key="3">
    <source>
        <dbReference type="ARBA" id="ARBA00022692"/>
    </source>
</evidence>
<evidence type="ECO:0000313" key="7">
    <source>
        <dbReference type="EMBL" id="MBC8178623.1"/>
    </source>
</evidence>
<dbReference type="AlphaFoldDB" id="A0A8J6N296"/>
<evidence type="ECO:0000313" key="8">
    <source>
        <dbReference type="Proteomes" id="UP000650524"/>
    </source>
</evidence>
<feature type="transmembrane region" description="Helical" evidence="6">
    <location>
        <begin position="113"/>
        <end position="131"/>
    </location>
</feature>
<evidence type="ECO:0000256" key="2">
    <source>
        <dbReference type="ARBA" id="ARBA00022475"/>
    </source>
</evidence>
<dbReference type="CDD" id="cd06581">
    <property type="entry name" value="TM_PBP1_LivM_like"/>
    <property type="match status" value="1"/>
</dbReference>
<comment type="caution">
    <text evidence="7">The sequence shown here is derived from an EMBL/GenBank/DDBJ whole genome shotgun (WGS) entry which is preliminary data.</text>
</comment>
<accession>A0A8J6N296</accession>
<evidence type="ECO:0000256" key="4">
    <source>
        <dbReference type="ARBA" id="ARBA00022989"/>
    </source>
</evidence>
<keyword evidence="3 6" id="KW-0812">Transmembrane</keyword>
<dbReference type="PANTHER" id="PTHR30482:SF20">
    <property type="entry name" value="HIGH-AFFINITY BRANCHED-CHAIN AMINO ACID TRANSPORT SYSTEM PERMEASE PROTEIN LIVM"/>
    <property type="match status" value="1"/>
</dbReference>
<evidence type="ECO:0000256" key="1">
    <source>
        <dbReference type="ARBA" id="ARBA00004651"/>
    </source>
</evidence>
<sequence>MRSFSEIYSDYFSSTAVYSYREDERIFRTRFMRSWFVIFLMAVAIILFASMFGMGANEYHYFIGNLILVNLIAAIGLQLLVGFTGLLSLGHAAFMGVGAYTSALLITEVGCPFILSILIAGLMAALFGLIVGIPSLRIKGFYLMVATLAFQFVIE</sequence>
<feature type="transmembrane region" description="Helical" evidence="6">
    <location>
        <begin position="88"/>
        <end position="107"/>
    </location>
</feature>
<comment type="subcellular location">
    <subcellularLocation>
        <location evidence="1">Cell membrane</location>
        <topology evidence="1">Multi-pass membrane protein</topology>
    </subcellularLocation>
</comment>
<feature type="transmembrane region" description="Helical" evidence="6">
    <location>
        <begin position="35"/>
        <end position="53"/>
    </location>
</feature>
<evidence type="ECO:0000256" key="6">
    <source>
        <dbReference type="SAM" id="Phobius"/>
    </source>
</evidence>
<dbReference type="EMBL" id="JACNJD010000295">
    <property type="protein sequence ID" value="MBC8178623.1"/>
    <property type="molecule type" value="Genomic_DNA"/>
</dbReference>
<dbReference type="PANTHER" id="PTHR30482">
    <property type="entry name" value="HIGH-AFFINITY BRANCHED-CHAIN AMINO ACID TRANSPORT SYSTEM PERMEASE"/>
    <property type="match status" value="1"/>
</dbReference>
<feature type="non-terminal residue" evidence="7">
    <location>
        <position position="155"/>
    </location>
</feature>
<dbReference type="GO" id="GO:0005886">
    <property type="term" value="C:plasma membrane"/>
    <property type="evidence" value="ECO:0007669"/>
    <property type="project" value="UniProtKB-SubCell"/>
</dbReference>
<keyword evidence="2" id="KW-1003">Cell membrane</keyword>
<protein>
    <submittedName>
        <fullName evidence="7">Branched-chain amino acid ABC transporter permease</fullName>
    </submittedName>
</protein>
<proteinExistence type="predicted"/>
<evidence type="ECO:0000256" key="5">
    <source>
        <dbReference type="ARBA" id="ARBA00023136"/>
    </source>
</evidence>
<name>A0A8J6N296_9DELT</name>
<reference evidence="7 8" key="1">
    <citation type="submission" date="2020-08" db="EMBL/GenBank/DDBJ databases">
        <title>Bridging the membrane lipid divide: bacteria of the FCB group superphylum have the potential to synthesize archaeal ether lipids.</title>
        <authorList>
            <person name="Villanueva L."/>
            <person name="Von Meijenfeldt F.A.B."/>
            <person name="Westbye A.B."/>
            <person name="Yadav S."/>
            <person name="Hopmans E.C."/>
            <person name="Dutilh B.E."/>
            <person name="Sinninghe Damste J.S."/>
        </authorList>
    </citation>
    <scope>NUCLEOTIDE SEQUENCE [LARGE SCALE GENOMIC DNA]</scope>
    <source>
        <strain evidence="7">NIOZ-UU27</strain>
    </source>
</reference>
<keyword evidence="5 6" id="KW-0472">Membrane</keyword>
<dbReference type="Pfam" id="PF02653">
    <property type="entry name" value="BPD_transp_2"/>
    <property type="match status" value="1"/>
</dbReference>
<dbReference type="Proteomes" id="UP000650524">
    <property type="component" value="Unassembled WGS sequence"/>
</dbReference>
<organism evidence="7 8">
    <name type="scientific">Candidatus Desulfacyla euxinica</name>
    <dbReference type="NCBI Taxonomy" id="2841693"/>
    <lineage>
        <taxon>Bacteria</taxon>
        <taxon>Deltaproteobacteria</taxon>
        <taxon>Candidatus Desulfacyla</taxon>
    </lineage>
</organism>